<keyword evidence="1" id="KW-1133">Transmembrane helix</keyword>
<dbReference type="OrthoDB" id="2967280at2"/>
<dbReference type="Proteomes" id="UP000028875">
    <property type="component" value="Unassembled WGS sequence"/>
</dbReference>
<organism evidence="2 3">
    <name type="scientific">Virgibacillus massiliensis</name>
    <dbReference type="NCBI Taxonomy" id="1462526"/>
    <lineage>
        <taxon>Bacteria</taxon>
        <taxon>Bacillati</taxon>
        <taxon>Bacillota</taxon>
        <taxon>Bacilli</taxon>
        <taxon>Bacillales</taxon>
        <taxon>Bacillaceae</taxon>
        <taxon>Virgibacillus</taxon>
    </lineage>
</organism>
<gene>
    <name evidence="2" type="ORF">BN990_03607</name>
</gene>
<evidence type="ECO:0000313" key="2">
    <source>
        <dbReference type="EMBL" id="CDQ41249.1"/>
    </source>
</evidence>
<feature type="transmembrane region" description="Helical" evidence="1">
    <location>
        <begin position="16"/>
        <end position="35"/>
    </location>
</feature>
<evidence type="ECO:0000256" key="1">
    <source>
        <dbReference type="SAM" id="Phobius"/>
    </source>
</evidence>
<keyword evidence="1" id="KW-0812">Transmembrane</keyword>
<protein>
    <submittedName>
        <fullName evidence="2">Uncharacterized protein</fullName>
    </submittedName>
</protein>
<comment type="caution">
    <text evidence="2">The sequence shown here is derived from an EMBL/GenBank/DDBJ whole genome shotgun (WGS) entry which is preliminary data.</text>
</comment>
<reference evidence="2 3" key="1">
    <citation type="submission" date="2014-03" db="EMBL/GenBank/DDBJ databases">
        <authorList>
            <person name="Urmite Genomes U."/>
        </authorList>
    </citation>
    <scope>NUCLEOTIDE SEQUENCE [LARGE SCALE GENOMIC DNA]</scope>
    <source>
        <strain evidence="2 3">Vm-5</strain>
    </source>
</reference>
<accession>A0A024QFG8</accession>
<reference evidence="3" key="2">
    <citation type="submission" date="2014-05" db="EMBL/GenBank/DDBJ databases">
        <title>Draft genome sequence of Virgibacillus massiliensis Vm-5.</title>
        <authorList>
            <person name="Khelaifia S."/>
            <person name="Croce O."/>
            <person name="Lagier J.C."/>
            <person name="Raoult D."/>
        </authorList>
    </citation>
    <scope>NUCLEOTIDE SEQUENCE [LARGE SCALE GENOMIC DNA]</scope>
    <source>
        <strain evidence="3">Vm-5</strain>
    </source>
</reference>
<sequence length="126" mass="14635">MTIELLNELFNDVSPLSLYLSLLLTIVTTYQFLAIDARSIMENNNVLTREYHNQRVRLLPMQELLGECAEILQWLVKKTKRIASPDDDTDQQSFSFFKDLLQRGGKQCKVNLYSLFLKNMPLSVSF</sequence>
<keyword evidence="3" id="KW-1185">Reference proteome</keyword>
<dbReference type="AlphaFoldDB" id="A0A024QFG8"/>
<dbReference type="eggNOG" id="ENOG5030EXT">
    <property type="taxonomic scope" value="Bacteria"/>
</dbReference>
<dbReference type="EMBL" id="CCDP010000002">
    <property type="protein sequence ID" value="CDQ41249.1"/>
    <property type="molecule type" value="Genomic_DNA"/>
</dbReference>
<evidence type="ECO:0000313" key="3">
    <source>
        <dbReference type="Proteomes" id="UP000028875"/>
    </source>
</evidence>
<name>A0A024QFG8_9BACI</name>
<keyword evidence="1" id="KW-0472">Membrane</keyword>
<proteinExistence type="predicted"/>
<dbReference type="RefSeq" id="WP_038245866.1">
    <property type="nucleotide sequence ID" value="NZ_BNER01000009.1"/>
</dbReference>